<dbReference type="PANTHER" id="PTHR31696">
    <property type="entry name" value="PROTEIN MIZU-KUSSEI 1"/>
    <property type="match status" value="1"/>
</dbReference>
<evidence type="ECO:0000313" key="1">
    <source>
        <dbReference type="EnsemblPlants" id="Kaladp0032s0014.1.v1.1.CDS.1"/>
    </source>
</evidence>
<dbReference type="Pfam" id="PF04759">
    <property type="entry name" value="DUF617"/>
    <property type="match status" value="1"/>
</dbReference>
<protein>
    <recommendedName>
        <fullName evidence="3">Protein MIZU-KUSSEI 1</fullName>
    </recommendedName>
</protein>
<accession>A0A7N0TCA9</accession>
<dbReference type="InterPro" id="IPR006460">
    <property type="entry name" value="MIZ1-like_pln"/>
</dbReference>
<sequence>MQYVNCSPYLQMDNPALVNLLKLSTTEKRSRPGSSTGIKGLLHMFKLLPMLSSGCKMVALLGRPRRGSLPDRATTGTIFGYRTGKVTLAIQENPNAAPMFVMELPMTTAAFQKEAESETLRIALESESRTSKKKKNKKKLMEEAVWGVYCNGRKMGYSLRRSSSSSMSEDDVYVLRRLRGVSMGAGVLPPLDEREGEMTYFRMRFERGLTESEDSHALYMINPEGGGEADTEFSIFFLRSGSHTHPRYT</sequence>
<dbReference type="AlphaFoldDB" id="A0A7N0TCA9"/>
<keyword evidence="2" id="KW-1185">Reference proteome</keyword>
<evidence type="ECO:0008006" key="3">
    <source>
        <dbReference type="Google" id="ProtNLM"/>
    </source>
</evidence>
<dbReference type="Proteomes" id="UP000594263">
    <property type="component" value="Unplaced"/>
</dbReference>
<dbReference type="EnsemblPlants" id="Kaladp0032s0014.1.v1.1">
    <property type="protein sequence ID" value="Kaladp0032s0014.1.v1.1.CDS.1"/>
    <property type="gene ID" value="Kaladp0032s0014.v1.1"/>
</dbReference>
<dbReference type="PANTHER" id="PTHR31696:SF3">
    <property type="entry name" value="OS09G0463600 PROTEIN"/>
    <property type="match status" value="1"/>
</dbReference>
<evidence type="ECO:0000313" key="2">
    <source>
        <dbReference type="Proteomes" id="UP000594263"/>
    </source>
</evidence>
<dbReference type="NCBIfam" id="TIGR01570">
    <property type="entry name" value="A_thal_3588"/>
    <property type="match status" value="1"/>
</dbReference>
<dbReference type="Gramene" id="Kaladp0032s0014.1.v1.1">
    <property type="protein sequence ID" value="Kaladp0032s0014.1.v1.1.CDS.1"/>
    <property type="gene ID" value="Kaladp0032s0014.v1.1"/>
</dbReference>
<dbReference type="OMA" id="QDDPHSV"/>
<proteinExistence type="predicted"/>
<organism evidence="1 2">
    <name type="scientific">Kalanchoe fedtschenkoi</name>
    <name type="common">Lavender scallops</name>
    <name type="synonym">South American air plant</name>
    <dbReference type="NCBI Taxonomy" id="63787"/>
    <lineage>
        <taxon>Eukaryota</taxon>
        <taxon>Viridiplantae</taxon>
        <taxon>Streptophyta</taxon>
        <taxon>Embryophyta</taxon>
        <taxon>Tracheophyta</taxon>
        <taxon>Spermatophyta</taxon>
        <taxon>Magnoliopsida</taxon>
        <taxon>eudicotyledons</taxon>
        <taxon>Gunneridae</taxon>
        <taxon>Pentapetalae</taxon>
        <taxon>Saxifragales</taxon>
        <taxon>Crassulaceae</taxon>
        <taxon>Kalanchoe</taxon>
    </lineage>
</organism>
<name>A0A7N0TCA9_KALFE</name>
<dbReference type="GO" id="GO:0010274">
    <property type="term" value="P:hydrotropism"/>
    <property type="evidence" value="ECO:0007669"/>
    <property type="project" value="InterPro"/>
</dbReference>
<reference evidence="1" key="1">
    <citation type="submission" date="2021-01" db="UniProtKB">
        <authorList>
            <consortium name="EnsemblPlants"/>
        </authorList>
    </citation>
    <scope>IDENTIFICATION</scope>
</reference>